<evidence type="ECO:0000313" key="11">
    <source>
        <dbReference type="Proteomes" id="UP000001645"/>
    </source>
</evidence>
<evidence type="ECO:0000313" key="10">
    <source>
        <dbReference type="Ensembl" id="ENSMGAP00000021377.1"/>
    </source>
</evidence>
<accession>A0A803XPD1</accession>
<dbReference type="InterPro" id="IPR024738">
    <property type="entry name" value="Hfi1/Tada1"/>
</dbReference>
<keyword evidence="6" id="KW-0804">Transcription</keyword>
<reference evidence="10" key="3">
    <citation type="submission" date="2025-09" db="UniProtKB">
        <authorList>
            <consortium name="Ensembl"/>
        </authorList>
    </citation>
    <scope>IDENTIFICATION</scope>
</reference>
<dbReference type="GO" id="GO:0006357">
    <property type="term" value="P:regulation of transcription by RNA polymerase II"/>
    <property type="evidence" value="ECO:0007669"/>
    <property type="project" value="TreeGrafter"/>
</dbReference>
<dbReference type="GO" id="GO:0005634">
    <property type="term" value="C:nucleus"/>
    <property type="evidence" value="ECO:0007669"/>
    <property type="project" value="UniProtKB-SubCell"/>
</dbReference>
<evidence type="ECO:0000256" key="6">
    <source>
        <dbReference type="ARBA" id="ARBA00023163"/>
    </source>
</evidence>
<dbReference type="Bgee" id="ENSMGAG00000004387">
    <property type="expression patterns" value="Expressed in ovary and 17 other cell types or tissues"/>
</dbReference>
<keyword evidence="11" id="KW-1185">Reference proteome</keyword>
<name>A0A803XPD1_MELGA</name>
<gene>
    <name evidence="10" type="primary">TADA1</name>
</gene>
<feature type="compositionally biased region" description="Basic residues" evidence="9">
    <location>
        <begin position="119"/>
        <end position="128"/>
    </location>
</feature>
<keyword evidence="5" id="KW-0805">Transcription regulation</keyword>
<feature type="region of interest" description="Disordered" evidence="9">
    <location>
        <begin position="109"/>
        <end position="131"/>
    </location>
</feature>
<evidence type="ECO:0000256" key="8">
    <source>
        <dbReference type="ARBA" id="ARBA00029595"/>
    </source>
</evidence>
<dbReference type="GeneTree" id="ENSGT00390000011644"/>
<organism evidence="10 11">
    <name type="scientific">Meleagris gallopavo</name>
    <name type="common">Wild turkey</name>
    <dbReference type="NCBI Taxonomy" id="9103"/>
    <lineage>
        <taxon>Eukaryota</taxon>
        <taxon>Metazoa</taxon>
        <taxon>Chordata</taxon>
        <taxon>Craniata</taxon>
        <taxon>Vertebrata</taxon>
        <taxon>Euteleostomi</taxon>
        <taxon>Archelosauria</taxon>
        <taxon>Archosauria</taxon>
        <taxon>Dinosauria</taxon>
        <taxon>Saurischia</taxon>
        <taxon>Theropoda</taxon>
        <taxon>Coelurosauria</taxon>
        <taxon>Aves</taxon>
        <taxon>Neognathae</taxon>
        <taxon>Galloanserae</taxon>
        <taxon>Galliformes</taxon>
        <taxon>Phasianidae</taxon>
        <taxon>Meleagridinae</taxon>
        <taxon>Meleagris</taxon>
    </lineage>
</organism>
<evidence type="ECO:0000256" key="1">
    <source>
        <dbReference type="ARBA" id="ARBA00003228"/>
    </source>
</evidence>
<reference evidence="10 11" key="1">
    <citation type="journal article" date="2010" name="PLoS Biol.">
        <title>Multi-platform next-generation sequencing of the domestic turkey (Meleagris gallopavo): genome assembly and analysis.</title>
        <authorList>
            <person name="Dalloul R.A."/>
            <person name="Long J.A."/>
            <person name="Zimin A.V."/>
            <person name="Aslam L."/>
            <person name="Beal K."/>
            <person name="Blomberg L.A."/>
            <person name="Bouffard P."/>
            <person name="Burt D.W."/>
            <person name="Crasta O."/>
            <person name="Crooijmans R.P."/>
            <person name="Cooper K."/>
            <person name="Coulombe R.A."/>
            <person name="De S."/>
            <person name="Delany M.E."/>
            <person name="Dodgson J.B."/>
            <person name="Dong J.J."/>
            <person name="Evans C."/>
            <person name="Frederickson K.M."/>
            <person name="Flicek P."/>
            <person name="Florea L."/>
            <person name="Folkerts O."/>
            <person name="Groenen M.A."/>
            <person name="Harkins T.T."/>
            <person name="Herrero J."/>
            <person name="Hoffmann S."/>
            <person name="Megens H.J."/>
            <person name="Jiang A."/>
            <person name="de Jong P."/>
            <person name="Kaiser P."/>
            <person name="Kim H."/>
            <person name="Kim K.W."/>
            <person name="Kim S."/>
            <person name="Langenberger D."/>
            <person name="Lee M.K."/>
            <person name="Lee T."/>
            <person name="Mane S."/>
            <person name="Marcais G."/>
            <person name="Marz M."/>
            <person name="McElroy A.P."/>
            <person name="Modise T."/>
            <person name="Nefedov M."/>
            <person name="Notredame C."/>
            <person name="Paton I.R."/>
            <person name="Payne W.S."/>
            <person name="Pertea G."/>
            <person name="Prickett D."/>
            <person name="Puiu D."/>
            <person name="Qioa D."/>
            <person name="Raineri E."/>
            <person name="Ruffier M."/>
            <person name="Salzberg S.L."/>
            <person name="Schatz M.C."/>
            <person name="Scheuring C."/>
            <person name="Schmidt C.J."/>
            <person name="Schroeder S."/>
            <person name="Searle S.M."/>
            <person name="Smith E.J."/>
            <person name="Smith J."/>
            <person name="Sonstegard T.S."/>
            <person name="Stadler P.F."/>
            <person name="Tafer H."/>
            <person name="Tu Z.J."/>
            <person name="Van Tassell C.P."/>
            <person name="Vilella A.J."/>
            <person name="Williams K.P."/>
            <person name="Yorke J.A."/>
            <person name="Zhang L."/>
            <person name="Zhang H.B."/>
            <person name="Zhang X."/>
            <person name="Zhang Y."/>
            <person name="Reed K.M."/>
        </authorList>
    </citation>
    <scope>NUCLEOTIDE SEQUENCE [LARGE SCALE GENOMIC DNA]</scope>
</reference>
<keyword evidence="7" id="KW-0539">Nucleus</keyword>
<dbReference type="CDD" id="cd22934">
    <property type="entry name" value="HFD_TADA1"/>
    <property type="match status" value="1"/>
</dbReference>
<dbReference type="AlphaFoldDB" id="A0A803XPD1"/>
<reference evidence="10" key="2">
    <citation type="submission" date="2025-08" db="UniProtKB">
        <authorList>
            <consortium name="Ensembl"/>
        </authorList>
    </citation>
    <scope>IDENTIFICATION</scope>
</reference>
<comment type="subcellular location">
    <subcellularLocation>
        <location evidence="2">Nucleus</location>
    </subcellularLocation>
</comment>
<dbReference type="InParanoid" id="A0A803XPD1"/>
<dbReference type="Proteomes" id="UP000001645">
    <property type="component" value="Chromosome 10"/>
</dbReference>
<dbReference type="GO" id="GO:0003713">
    <property type="term" value="F:transcription coactivator activity"/>
    <property type="evidence" value="ECO:0007669"/>
    <property type="project" value="TreeGrafter"/>
</dbReference>
<comment type="function">
    <text evidence="1">Probably involved in transcriptional regulation.</text>
</comment>
<evidence type="ECO:0000256" key="5">
    <source>
        <dbReference type="ARBA" id="ARBA00023015"/>
    </source>
</evidence>
<evidence type="ECO:0000256" key="2">
    <source>
        <dbReference type="ARBA" id="ARBA00004123"/>
    </source>
</evidence>
<evidence type="ECO:0000256" key="7">
    <source>
        <dbReference type="ARBA" id="ARBA00023242"/>
    </source>
</evidence>
<sequence length="360" mass="39355">MKGKAVESIIPKELSGPRSLGLGYGTARGLGFVRCSPELRALPKEGWIAQRSPAQEVLPLAHGSWSGVVAKLGAKCEGLFCVLCHPGPKSVKPVKLSFLQFTEGAGSLPWPSGSATKPGKPKGKKKISSVRQKFDHRFQPQNPLSGAQQFVAKDPQEDDDLKLCSHTMMLPTRGQLEGRMIVTAYEHGLDNVTEDAVTAVVYAVENHLKDILTSVISRRKAYRLRDGHFKYAFGSNVNPQPYLKNSVVAYNNLIECPPACVTPSAGQSVAPQPPPDDAEQQAALLLACSGDTLPASLPPVNMYDLFEALQVHKEVIPAHTVYALNIERIVMKLWHPNHEELQQDKIHRQRLAAKEGLLLC</sequence>
<proteinExistence type="inferred from homology"/>
<protein>
    <recommendedName>
        <fullName evidence="4">Transcriptional adapter 1</fullName>
    </recommendedName>
    <alternativeName>
        <fullName evidence="8">Transcriptional adapter 1-like protein</fullName>
    </alternativeName>
</protein>
<evidence type="ECO:0000256" key="4">
    <source>
        <dbReference type="ARBA" id="ARBA00018547"/>
    </source>
</evidence>
<dbReference type="Ensembl" id="ENSMGAT00000026985.1">
    <property type="protein sequence ID" value="ENSMGAP00000021377.1"/>
    <property type="gene ID" value="ENSMGAG00000004387.2"/>
</dbReference>
<evidence type="ECO:0000256" key="3">
    <source>
        <dbReference type="ARBA" id="ARBA00010314"/>
    </source>
</evidence>
<dbReference type="GO" id="GO:0000124">
    <property type="term" value="C:SAGA complex"/>
    <property type="evidence" value="ECO:0007669"/>
    <property type="project" value="TreeGrafter"/>
</dbReference>
<comment type="similarity">
    <text evidence="3">Belongs to the TADA1 family.</text>
</comment>
<evidence type="ECO:0000256" key="9">
    <source>
        <dbReference type="SAM" id="MobiDB-lite"/>
    </source>
</evidence>
<dbReference type="PANTHER" id="PTHR21277:SF5">
    <property type="entry name" value="TRANSCRIPTIONAL ADAPTER 1"/>
    <property type="match status" value="1"/>
</dbReference>
<dbReference type="Pfam" id="PF12767">
    <property type="entry name" value="SAGA-Tad1"/>
    <property type="match status" value="1"/>
</dbReference>
<dbReference type="PANTHER" id="PTHR21277">
    <property type="entry name" value="TRANSCRIPTIONAL ADAPTER 1"/>
    <property type="match status" value="1"/>
</dbReference>